<dbReference type="AlphaFoldDB" id="A0A9P5ZT34"/>
<dbReference type="Proteomes" id="UP000807025">
    <property type="component" value="Unassembled WGS sequence"/>
</dbReference>
<reference evidence="1" key="1">
    <citation type="submission" date="2020-11" db="EMBL/GenBank/DDBJ databases">
        <authorList>
            <consortium name="DOE Joint Genome Institute"/>
            <person name="Ahrendt S."/>
            <person name="Riley R."/>
            <person name="Andreopoulos W."/>
            <person name="Labutti K."/>
            <person name="Pangilinan J."/>
            <person name="Ruiz-Duenas F.J."/>
            <person name="Barrasa J.M."/>
            <person name="Sanchez-Garcia M."/>
            <person name="Camarero S."/>
            <person name="Miyauchi S."/>
            <person name="Serrano A."/>
            <person name="Linde D."/>
            <person name="Babiker R."/>
            <person name="Drula E."/>
            <person name="Ayuso-Fernandez I."/>
            <person name="Pacheco R."/>
            <person name="Padilla G."/>
            <person name="Ferreira P."/>
            <person name="Barriuso J."/>
            <person name="Kellner H."/>
            <person name="Castanera R."/>
            <person name="Alfaro M."/>
            <person name="Ramirez L."/>
            <person name="Pisabarro A.G."/>
            <person name="Kuo A."/>
            <person name="Tritt A."/>
            <person name="Lipzen A."/>
            <person name="He G."/>
            <person name="Yan M."/>
            <person name="Ng V."/>
            <person name="Cullen D."/>
            <person name="Martin F."/>
            <person name="Rosso M.-N."/>
            <person name="Henrissat B."/>
            <person name="Hibbett D."/>
            <person name="Martinez A.T."/>
            <person name="Grigoriev I.V."/>
        </authorList>
    </citation>
    <scope>NUCLEOTIDE SEQUENCE</scope>
    <source>
        <strain evidence="1">ATCC 90797</strain>
    </source>
</reference>
<proteinExistence type="predicted"/>
<keyword evidence="2" id="KW-1185">Reference proteome</keyword>
<protein>
    <submittedName>
        <fullName evidence="1">Uncharacterized protein</fullName>
    </submittedName>
</protein>
<gene>
    <name evidence="1" type="ORF">BDN71DRAFT_1508715</name>
</gene>
<evidence type="ECO:0000313" key="1">
    <source>
        <dbReference type="EMBL" id="KAF9493250.1"/>
    </source>
</evidence>
<sequence>MSSTDNDNSSSDGGLMVLWTLSANQKAFLIKMLPMYKSAFGKKVLNEYWALLFQEWFKSWPTEVEMQLKS</sequence>
<dbReference type="EMBL" id="MU154588">
    <property type="protein sequence ID" value="KAF9493250.1"/>
    <property type="molecule type" value="Genomic_DNA"/>
</dbReference>
<name>A0A9P5ZT34_PLEER</name>
<organism evidence="1 2">
    <name type="scientific">Pleurotus eryngii</name>
    <name type="common">Boletus of the steppes</name>
    <dbReference type="NCBI Taxonomy" id="5323"/>
    <lineage>
        <taxon>Eukaryota</taxon>
        <taxon>Fungi</taxon>
        <taxon>Dikarya</taxon>
        <taxon>Basidiomycota</taxon>
        <taxon>Agaricomycotina</taxon>
        <taxon>Agaricomycetes</taxon>
        <taxon>Agaricomycetidae</taxon>
        <taxon>Agaricales</taxon>
        <taxon>Pleurotineae</taxon>
        <taxon>Pleurotaceae</taxon>
        <taxon>Pleurotus</taxon>
    </lineage>
</organism>
<accession>A0A9P5ZT34</accession>
<comment type="caution">
    <text evidence="1">The sequence shown here is derived from an EMBL/GenBank/DDBJ whole genome shotgun (WGS) entry which is preliminary data.</text>
</comment>
<evidence type="ECO:0000313" key="2">
    <source>
        <dbReference type="Proteomes" id="UP000807025"/>
    </source>
</evidence>